<organism evidence="3 4">
    <name type="scientific">Enterovibrio gelatinilyticus</name>
    <dbReference type="NCBI Taxonomy" id="2899819"/>
    <lineage>
        <taxon>Bacteria</taxon>
        <taxon>Pseudomonadati</taxon>
        <taxon>Pseudomonadota</taxon>
        <taxon>Gammaproteobacteria</taxon>
        <taxon>Vibrionales</taxon>
        <taxon>Vibrionaceae</taxon>
        <taxon>Enterovibrio</taxon>
    </lineage>
</organism>
<evidence type="ECO:0000313" key="4">
    <source>
        <dbReference type="Proteomes" id="UP001149400"/>
    </source>
</evidence>
<name>A0ABT5QX42_9GAMM</name>
<sequence length="367" mass="41938">MKTLPIVGSYQREDCQFLLELVEAKYLSIEEKEKAIQSGTVHYSDVLNKEAAPSEDYQALFYQFVEDYKYKFSKHVMELASTLDKNRRGDITLLSLARAGTPIGVLLKRALEEHYNRKVQHFSVSIIRDRGLDLNALDYLVEDLNVNQESIAFIDGWTAKGVITRELYQSINTYNAENNTRIPNELYVISDCGGWADYSATAEDYPIPSSMLNSTVSGLISRSIWQPRESNKFHGCSKYKELSEVDCSNWFVDQISSLFPYVKIKEVGEIFQPTSQQLRSSQQSSMKRFIDDIMCRYGISDVNHIKPGVAEATRVMLRRVPELLIIRSMKSEKVQHLITLAKEKNVNISVETSLLFEACALIKQLKK</sequence>
<dbReference type="InterPro" id="IPR028157">
    <property type="entry name" value="PELOTA_dom"/>
</dbReference>
<gene>
    <name evidence="3" type="ORF">LRP50_04140</name>
</gene>
<dbReference type="InterPro" id="IPR011215">
    <property type="entry name" value="StiP_N"/>
</dbReference>
<dbReference type="Pfam" id="PF15608">
    <property type="entry name" value="PELOTA_1"/>
    <property type="match status" value="1"/>
</dbReference>
<keyword evidence="3" id="KW-0378">Hydrolase</keyword>
<keyword evidence="3" id="KW-0645">Protease</keyword>
<dbReference type="Pfam" id="PF11202">
    <property type="entry name" value="StiP"/>
    <property type="match status" value="1"/>
</dbReference>
<comment type="caution">
    <text evidence="3">The sequence shown here is derived from an EMBL/GenBank/DDBJ whole genome shotgun (WGS) entry which is preliminary data.</text>
</comment>
<dbReference type="EMBL" id="JAJUBC010000003">
    <property type="protein sequence ID" value="MDD1792314.1"/>
    <property type="molecule type" value="Genomic_DNA"/>
</dbReference>
<feature type="domain" description="Cysteine protease StiP N-terminal" evidence="1">
    <location>
        <begin position="8"/>
        <end position="255"/>
    </location>
</feature>
<evidence type="ECO:0000259" key="1">
    <source>
        <dbReference type="Pfam" id="PF11202"/>
    </source>
</evidence>
<evidence type="ECO:0000313" key="3">
    <source>
        <dbReference type="EMBL" id="MDD1792314.1"/>
    </source>
</evidence>
<dbReference type="InterPro" id="IPR048336">
    <property type="entry name" value="StiP-like"/>
</dbReference>
<accession>A0ABT5QX42</accession>
<reference evidence="3" key="1">
    <citation type="submission" date="2021-12" db="EMBL/GenBank/DDBJ databases">
        <title>Enterovibrio ZSDZ35 sp. nov. and Enterovibrio ZSDZ42 sp. nov., isolated from coastal seawater in Qingdao.</title>
        <authorList>
            <person name="Zhang P."/>
        </authorList>
    </citation>
    <scope>NUCLEOTIDE SEQUENCE</scope>
    <source>
        <strain evidence="3">ZSDZ42</strain>
    </source>
</reference>
<proteinExistence type="predicted"/>
<dbReference type="PIRSF" id="PIRSF020979">
    <property type="entry name" value="UCP020979"/>
    <property type="match status" value="1"/>
</dbReference>
<dbReference type="Proteomes" id="UP001149400">
    <property type="component" value="Unassembled WGS sequence"/>
</dbReference>
<dbReference type="GO" id="GO:0006508">
    <property type="term" value="P:proteolysis"/>
    <property type="evidence" value="ECO:0007669"/>
    <property type="project" value="UniProtKB-KW"/>
</dbReference>
<dbReference type="RefSeq" id="WP_274163224.1">
    <property type="nucleotide sequence ID" value="NZ_JAJUBC010000003.1"/>
</dbReference>
<evidence type="ECO:0000259" key="2">
    <source>
        <dbReference type="Pfam" id="PF15608"/>
    </source>
</evidence>
<keyword evidence="4" id="KW-1185">Reference proteome</keyword>
<protein>
    <submittedName>
        <fullName evidence="3">Cysteine protease StiP family protein</fullName>
    </submittedName>
</protein>
<feature type="domain" description="PELOTA RNA-binding" evidence="2">
    <location>
        <begin position="288"/>
        <end position="364"/>
    </location>
</feature>
<dbReference type="GO" id="GO:0008233">
    <property type="term" value="F:peptidase activity"/>
    <property type="evidence" value="ECO:0007669"/>
    <property type="project" value="UniProtKB-KW"/>
</dbReference>